<gene>
    <name evidence="2" type="ORF">ACH5RR_001970</name>
</gene>
<feature type="region of interest" description="Disordered" evidence="1">
    <location>
        <begin position="1"/>
        <end position="28"/>
    </location>
</feature>
<evidence type="ECO:0000313" key="3">
    <source>
        <dbReference type="Proteomes" id="UP001630127"/>
    </source>
</evidence>
<dbReference type="AlphaFoldDB" id="A0ABD3B502"/>
<sequence length="122" mass="13468">MAGETELRHEYSAKNTKEMGKEVGAGTSRKNEVAKFELSLYLTFYYDPEVAKREQNGVMGKEMGKEKPCVGGAKRVLLLGRKSHRQGLGEEEREVRGGGVLALWEKNDGGGLSEDWCRSTGS</sequence>
<organism evidence="2 3">
    <name type="scientific">Cinchona calisaya</name>
    <dbReference type="NCBI Taxonomy" id="153742"/>
    <lineage>
        <taxon>Eukaryota</taxon>
        <taxon>Viridiplantae</taxon>
        <taxon>Streptophyta</taxon>
        <taxon>Embryophyta</taxon>
        <taxon>Tracheophyta</taxon>
        <taxon>Spermatophyta</taxon>
        <taxon>Magnoliopsida</taxon>
        <taxon>eudicotyledons</taxon>
        <taxon>Gunneridae</taxon>
        <taxon>Pentapetalae</taxon>
        <taxon>asterids</taxon>
        <taxon>lamiids</taxon>
        <taxon>Gentianales</taxon>
        <taxon>Rubiaceae</taxon>
        <taxon>Cinchonoideae</taxon>
        <taxon>Cinchoneae</taxon>
        <taxon>Cinchona</taxon>
    </lineage>
</organism>
<accession>A0ABD3B502</accession>
<proteinExistence type="predicted"/>
<evidence type="ECO:0000256" key="1">
    <source>
        <dbReference type="SAM" id="MobiDB-lite"/>
    </source>
</evidence>
<name>A0ABD3B502_9GENT</name>
<dbReference type="EMBL" id="JBJUIK010000001">
    <property type="protein sequence ID" value="KAL3538604.1"/>
    <property type="molecule type" value="Genomic_DNA"/>
</dbReference>
<protein>
    <submittedName>
        <fullName evidence="2">Uncharacterized protein</fullName>
    </submittedName>
</protein>
<comment type="caution">
    <text evidence="2">The sequence shown here is derived from an EMBL/GenBank/DDBJ whole genome shotgun (WGS) entry which is preliminary data.</text>
</comment>
<evidence type="ECO:0000313" key="2">
    <source>
        <dbReference type="EMBL" id="KAL3538604.1"/>
    </source>
</evidence>
<keyword evidence="3" id="KW-1185">Reference proteome</keyword>
<reference evidence="2 3" key="1">
    <citation type="submission" date="2024-11" db="EMBL/GenBank/DDBJ databases">
        <title>A near-complete genome assembly of Cinchona calisaya.</title>
        <authorList>
            <person name="Lian D.C."/>
            <person name="Zhao X.W."/>
            <person name="Wei L."/>
        </authorList>
    </citation>
    <scope>NUCLEOTIDE SEQUENCE [LARGE SCALE GENOMIC DNA]</scope>
    <source>
        <tissue evidence="2">Nenye</tissue>
    </source>
</reference>
<feature type="compositionally biased region" description="Basic and acidic residues" evidence="1">
    <location>
        <begin position="1"/>
        <end position="21"/>
    </location>
</feature>
<dbReference type="Proteomes" id="UP001630127">
    <property type="component" value="Unassembled WGS sequence"/>
</dbReference>